<evidence type="ECO:0000256" key="1">
    <source>
        <dbReference type="SAM" id="Phobius"/>
    </source>
</evidence>
<evidence type="ECO:0000313" key="3">
    <source>
        <dbReference type="Proteomes" id="UP000244811"/>
    </source>
</evidence>
<keyword evidence="2" id="KW-0933">Apicoplast</keyword>
<proteinExistence type="predicted"/>
<name>A0A976SI50_THEOR</name>
<reference evidence="2" key="1">
    <citation type="submission" date="2022-07" db="EMBL/GenBank/DDBJ databases">
        <title>Chromosomal assemblies of T. orientalis with long-read sequencing.</title>
        <authorList>
            <person name="Yam J."/>
            <person name="Bogema D.R."/>
            <person name="Micallef M.L."/>
            <person name="Djordjevic S."/>
            <person name="Jenkins C."/>
        </authorList>
    </citation>
    <scope>NUCLEOTIDE SEQUENCE</scope>
    <source>
        <strain evidence="2">Goon Nure</strain>
    </source>
</reference>
<accession>A0A976SI50</accession>
<geneLocation type="apicoplast" evidence="2"/>
<dbReference type="Proteomes" id="UP000244811">
    <property type="component" value="Apicoplast Pltd"/>
</dbReference>
<dbReference type="EMBL" id="CP102584">
    <property type="protein sequence ID" value="UVC46383.1"/>
    <property type="molecule type" value="Genomic_DNA"/>
</dbReference>
<dbReference type="AlphaFoldDB" id="A0A976SI50"/>
<keyword evidence="1" id="KW-0472">Membrane</keyword>
<feature type="transmembrane region" description="Helical" evidence="1">
    <location>
        <begin position="31"/>
        <end position="52"/>
    </location>
</feature>
<protein>
    <submittedName>
        <fullName evidence="2">Uncharacterized protein</fullName>
    </submittedName>
</protein>
<sequence length="235" mass="28074">MKNINTSEKIIKIINLDDKINYLKIITNLSIYALTVICEFYYSFILISIMYLDYNNNMLKILKSLNIDLIFYALNYKFTRICDLIYNFIYKINLFNVDKSTVLKVINTYSSNYILTKLNLTQIVKYVFKFYYTNKKNLKLIITLLNYYINKINLYILLKNKILKIINIYDNQLTLTKLNYYNFQLKLLKLKIENFKLDLNDSLINYLNLKIYSYILLLLLYTASLTIPLALIAFP</sequence>
<gene>
    <name evidence="2" type="ORF">MACK_004176</name>
</gene>
<evidence type="ECO:0000313" key="2">
    <source>
        <dbReference type="EMBL" id="UVC46383.1"/>
    </source>
</evidence>
<organism evidence="2 3">
    <name type="scientific">Theileria orientalis</name>
    <dbReference type="NCBI Taxonomy" id="68886"/>
    <lineage>
        <taxon>Eukaryota</taxon>
        <taxon>Sar</taxon>
        <taxon>Alveolata</taxon>
        <taxon>Apicomplexa</taxon>
        <taxon>Aconoidasida</taxon>
        <taxon>Piroplasmida</taxon>
        <taxon>Theileriidae</taxon>
        <taxon>Theileria</taxon>
    </lineage>
</organism>
<feature type="transmembrane region" description="Helical" evidence="1">
    <location>
        <begin position="211"/>
        <end position="234"/>
    </location>
</feature>
<keyword evidence="2" id="KW-0934">Plastid</keyword>
<keyword evidence="1" id="KW-1133">Transmembrane helix</keyword>
<keyword evidence="1" id="KW-0812">Transmembrane</keyword>